<dbReference type="InterPro" id="IPR016130">
    <property type="entry name" value="Tyr_Pase_AS"/>
</dbReference>
<evidence type="ECO:0000259" key="6">
    <source>
        <dbReference type="PROSITE" id="PS50056"/>
    </source>
</evidence>
<evidence type="ECO:0000313" key="8">
    <source>
        <dbReference type="Proteomes" id="UP000030746"/>
    </source>
</evidence>
<dbReference type="EMBL" id="KB203567">
    <property type="protein sequence ID" value="ESO83861.1"/>
    <property type="molecule type" value="Genomic_DNA"/>
</dbReference>
<dbReference type="PROSITE" id="PS50055">
    <property type="entry name" value="TYR_PHOSPHATASE_PTP"/>
    <property type="match status" value="1"/>
</dbReference>
<dbReference type="InterPro" id="IPR029021">
    <property type="entry name" value="Prot-tyrosine_phosphatase-like"/>
</dbReference>
<dbReference type="SUPFAM" id="SSF52799">
    <property type="entry name" value="(Phosphotyrosine protein) phosphatases II"/>
    <property type="match status" value="1"/>
</dbReference>
<dbReference type="STRING" id="225164.V3ZSK5"/>
<keyword evidence="8" id="KW-1185">Reference proteome</keyword>
<dbReference type="CTD" id="20233323"/>
<dbReference type="Gene3D" id="3.90.190.10">
    <property type="entry name" value="Protein tyrosine phosphatase superfamily"/>
    <property type="match status" value="1"/>
</dbReference>
<dbReference type="Pfam" id="PF00102">
    <property type="entry name" value="Y_phosphatase"/>
    <property type="match status" value="1"/>
</dbReference>
<feature type="domain" description="Tyrosine specific protein phosphatases" evidence="6">
    <location>
        <begin position="147"/>
        <end position="221"/>
    </location>
</feature>
<protein>
    <recommendedName>
        <fullName evidence="2">protein-tyrosine-phosphatase</fullName>
        <ecNumber evidence="2">3.1.3.48</ecNumber>
    </recommendedName>
</protein>
<dbReference type="HOGENOM" id="CLU_001645_9_1_1"/>
<dbReference type="CDD" id="cd00047">
    <property type="entry name" value="PTPc"/>
    <property type="match status" value="1"/>
</dbReference>
<evidence type="ECO:0000256" key="4">
    <source>
        <dbReference type="ARBA" id="ARBA00022912"/>
    </source>
</evidence>
<dbReference type="SMART" id="SM00404">
    <property type="entry name" value="PTPc_motif"/>
    <property type="match status" value="1"/>
</dbReference>
<dbReference type="SMART" id="SM00194">
    <property type="entry name" value="PTPc"/>
    <property type="match status" value="1"/>
</dbReference>
<name>V3ZSK5_LOTGI</name>
<dbReference type="PANTHER" id="PTHR19134">
    <property type="entry name" value="RECEPTOR-TYPE TYROSINE-PROTEIN PHOSPHATASE"/>
    <property type="match status" value="1"/>
</dbReference>
<dbReference type="RefSeq" id="XP_009065439.1">
    <property type="nucleotide sequence ID" value="XM_009067191.1"/>
</dbReference>
<dbReference type="PANTHER" id="PTHR19134:SF562">
    <property type="entry name" value="PROTEIN-TYROSINE-PHOSPHATASE"/>
    <property type="match status" value="1"/>
</dbReference>
<feature type="domain" description="Tyrosine-protein phosphatase" evidence="5">
    <location>
        <begin position="1"/>
        <end position="230"/>
    </location>
</feature>
<dbReference type="InterPro" id="IPR050348">
    <property type="entry name" value="Protein-Tyr_Phosphatase"/>
</dbReference>
<dbReference type="PROSITE" id="PS50056">
    <property type="entry name" value="TYR_PHOSPHATASE_2"/>
    <property type="match status" value="1"/>
</dbReference>
<keyword evidence="3" id="KW-0378">Hydrolase</keyword>
<dbReference type="GO" id="GO:0004725">
    <property type="term" value="F:protein tyrosine phosphatase activity"/>
    <property type="evidence" value="ECO:0007669"/>
    <property type="project" value="UniProtKB-EC"/>
</dbReference>
<dbReference type="PROSITE" id="PS00383">
    <property type="entry name" value="TYR_PHOSPHATASE_1"/>
    <property type="match status" value="1"/>
</dbReference>
<evidence type="ECO:0000256" key="2">
    <source>
        <dbReference type="ARBA" id="ARBA00013064"/>
    </source>
</evidence>
<proteinExistence type="inferred from homology"/>
<dbReference type="GeneID" id="20233323"/>
<dbReference type="InterPro" id="IPR000242">
    <property type="entry name" value="PTP_cat"/>
</dbReference>
<organism evidence="7 8">
    <name type="scientific">Lottia gigantea</name>
    <name type="common">Giant owl limpet</name>
    <dbReference type="NCBI Taxonomy" id="225164"/>
    <lineage>
        <taxon>Eukaryota</taxon>
        <taxon>Metazoa</taxon>
        <taxon>Spiralia</taxon>
        <taxon>Lophotrochozoa</taxon>
        <taxon>Mollusca</taxon>
        <taxon>Gastropoda</taxon>
        <taxon>Patellogastropoda</taxon>
        <taxon>Lottioidea</taxon>
        <taxon>Lottiidae</taxon>
        <taxon>Lottia</taxon>
    </lineage>
</organism>
<dbReference type="InterPro" id="IPR000387">
    <property type="entry name" value="Tyr_Pase_dom"/>
</dbReference>
<evidence type="ECO:0000313" key="7">
    <source>
        <dbReference type="EMBL" id="ESO83861.1"/>
    </source>
</evidence>
<gene>
    <name evidence="7" type="ORF">LOTGIDRAFT_132532</name>
</gene>
<reference evidence="7 8" key="1">
    <citation type="journal article" date="2013" name="Nature">
        <title>Insights into bilaterian evolution from three spiralian genomes.</title>
        <authorList>
            <person name="Simakov O."/>
            <person name="Marletaz F."/>
            <person name="Cho S.J."/>
            <person name="Edsinger-Gonzales E."/>
            <person name="Havlak P."/>
            <person name="Hellsten U."/>
            <person name="Kuo D.H."/>
            <person name="Larsson T."/>
            <person name="Lv J."/>
            <person name="Arendt D."/>
            <person name="Savage R."/>
            <person name="Osoegawa K."/>
            <person name="de Jong P."/>
            <person name="Grimwood J."/>
            <person name="Chapman J.A."/>
            <person name="Shapiro H."/>
            <person name="Aerts A."/>
            <person name="Otillar R.P."/>
            <person name="Terry A.Y."/>
            <person name="Boore J.L."/>
            <person name="Grigoriev I.V."/>
            <person name="Lindberg D.R."/>
            <person name="Seaver E.C."/>
            <person name="Weisblat D.A."/>
            <person name="Putnam N.H."/>
            <person name="Rokhsar D.S."/>
        </authorList>
    </citation>
    <scope>NUCLEOTIDE SEQUENCE [LARGE SCALE GENOMIC DNA]</scope>
</reference>
<feature type="non-terminal residue" evidence="7">
    <location>
        <position position="1"/>
    </location>
</feature>
<sequence length="283" mass="32689">YLFVLPDDHSRVVLENTPDKPHLDYINANFLDGYGHNRKYIASQGPTTHMINDFVRMIMEKKCDKVVMVTKDYEMGKIKCLIYWPDEKPITKGDITLTLKKQKIRANYTIRTILMTEVGNILQGDSSHTFTQFHYETWPDHDVPDVDDMLDFLYEVNKHQPQSTAPQVVHCSAGVGRTGTYIAVDYCLEQYKDTGSVDIMACIKKLRNQRRGMVQTFAQLQFIFEALLEGLKKGDTCMYSDMFLSEYESKMKVNSTALSTQFEHLKSIEVEPGEFRKVMHVQT</sequence>
<evidence type="ECO:0000256" key="1">
    <source>
        <dbReference type="ARBA" id="ARBA00009580"/>
    </source>
</evidence>
<dbReference type="GO" id="GO:0008045">
    <property type="term" value="P:motor neuron axon guidance"/>
    <property type="evidence" value="ECO:0007669"/>
    <property type="project" value="TreeGrafter"/>
</dbReference>
<dbReference type="KEGG" id="lgi:LOTGIDRAFT_132532"/>
<dbReference type="OMA" id="STHIHRT"/>
<dbReference type="AlphaFoldDB" id="V3ZSK5"/>
<dbReference type="OrthoDB" id="10253954at2759"/>
<dbReference type="Proteomes" id="UP000030746">
    <property type="component" value="Unassembled WGS sequence"/>
</dbReference>
<evidence type="ECO:0000259" key="5">
    <source>
        <dbReference type="PROSITE" id="PS50055"/>
    </source>
</evidence>
<comment type="similarity">
    <text evidence="1">Belongs to the protein-tyrosine phosphatase family.</text>
</comment>
<evidence type="ECO:0000256" key="3">
    <source>
        <dbReference type="ARBA" id="ARBA00022801"/>
    </source>
</evidence>
<dbReference type="EC" id="3.1.3.48" evidence="2"/>
<keyword evidence="4" id="KW-0904">Protein phosphatase</keyword>
<dbReference type="InterPro" id="IPR003595">
    <property type="entry name" value="Tyr_Pase_cat"/>
</dbReference>
<dbReference type="PRINTS" id="PR00700">
    <property type="entry name" value="PRTYPHPHTASE"/>
</dbReference>
<accession>V3ZSK5</accession>